<sequence>MDLCGRLETSREAYKTAVQREKRLIGAAEKREQLHAKELAKVEVRRAEEARIAEDLQGQIAAAKTEEEELRSKITKLTNDRDKEFKRPEELTASLAEELWKHKGELTDWAKKLADCSDVDLLFEKSSVGLTRIEESSYEPLFSSGRSGTNGWKTADYQDPKRRTIALGIMHILRTQRTTYVTAWQVGFFERVLKGQRTTAREPVQVDVLPNREKPERRLAKRGKVVTDDEEDLTLVVRRAETEVEGIRQSRARARSKRKASRRFVVTEVSDSSVEKTVVPIVDPPKVATGESTQPVVIEVPSAVLVKVPADVTVESSKEGTEMVSPNSISSERTRFVGSEEVPQSKTSEELAKELTLSEEILEQVVVEVGGTVVDATDITLPSSPVEDVRPKVEKKTSEEESKGVDVTFPGFLQDSVVPILKYLDGKREKYVLSKEVGFYVELVRNRTQIKRVVAVKRKWDSATEIARE</sequence>
<dbReference type="AlphaFoldDB" id="A0A176WHI7"/>
<keyword evidence="1" id="KW-0175">Coiled coil</keyword>
<comment type="caution">
    <text evidence="2">The sequence shown here is derived from an EMBL/GenBank/DDBJ whole genome shotgun (WGS) entry which is preliminary data.</text>
</comment>
<accession>A0A176WHI7</accession>
<feature type="coiled-coil region" evidence="1">
    <location>
        <begin position="53"/>
        <end position="80"/>
    </location>
</feature>
<reference evidence="2" key="1">
    <citation type="submission" date="2016-03" db="EMBL/GenBank/DDBJ databases">
        <title>Mechanisms controlling the formation of the plant cell surface in tip-growing cells are functionally conserved among land plants.</title>
        <authorList>
            <person name="Honkanen S."/>
            <person name="Jones V.A."/>
            <person name="Morieri G."/>
            <person name="Champion C."/>
            <person name="Hetherington A.J."/>
            <person name="Kelly S."/>
            <person name="Saint-Marcoux D."/>
            <person name="Proust H."/>
            <person name="Prescott H."/>
            <person name="Dolan L."/>
        </authorList>
    </citation>
    <scope>NUCLEOTIDE SEQUENCE [LARGE SCALE GENOMIC DNA]</scope>
    <source>
        <tissue evidence="2">Whole gametophyte</tissue>
    </source>
</reference>
<evidence type="ECO:0000256" key="1">
    <source>
        <dbReference type="SAM" id="Coils"/>
    </source>
</evidence>
<evidence type="ECO:0000313" key="3">
    <source>
        <dbReference type="Proteomes" id="UP000077202"/>
    </source>
</evidence>
<dbReference type="Proteomes" id="UP000077202">
    <property type="component" value="Unassembled WGS sequence"/>
</dbReference>
<proteinExistence type="predicted"/>
<keyword evidence="3" id="KW-1185">Reference proteome</keyword>
<protein>
    <submittedName>
        <fullName evidence="2">Uncharacterized protein</fullName>
    </submittedName>
</protein>
<evidence type="ECO:0000313" key="2">
    <source>
        <dbReference type="EMBL" id="OAE31765.1"/>
    </source>
</evidence>
<gene>
    <name evidence="2" type="ORF">AXG93_4874s1300</name>
</gene>
<organism evidence="2 3">
    <name type="scientific">Marchantia polymorpha subsp. ruderalis</name>
    <dbReference type="NCBI Taxonomy" id="1480154"/>
    <lineage>
        <taxon>Eukaryota</taxon>
        <taxon>Viridiplantae</taxon>
        <taxon>Streptophyta</taxon>
        <taxon>Embryophyta</taxon>
        <taxon>Marchantiophyta</taxon>
        <taxon>Marchantiopsida</taxon>
        <taxon>Marchantiidae</taxon>
        <taxon>Marchantiales</taxon>
        <taxon>Marchantiaceae</taxon>
        <taxon>Marchantia</taxon>
    </lineage>
</organism>
<dbReference type="EMBL" id="LVLJ01000985">
    <property type="protein sequence ID" value="OAE31765.1"/>
    <property type="molecule type" value="Genomic_DNA"/>
</dbReference>
<name>A0A176WHI7_MARPO</name>